<dbReference type="AlphaFoldDB" id="A0A0C9SRM4"/>
<evidence type="ECO:0000313" key="2">
    <source>
        <dbReference type="Proteomes" id="UP000053263"/>
    </source>
</evidence>
<organism evidence="1 2">
    <name type="scientific">Plicaturopsis crispa FD-325 SS-3</name>
    <dbReference type="NCBI Taxonomy" id="944288"/>
    <lineage>
        <taxon>Eukaryota</taxon>
        <taxon>Fungi</taxon>
        <taxon>Dikarya</taxon>
        <taxon>Basidiomycota</taxon>
        <taxon>Agaricomycotina</taxon>
        <taxon>Agaricomycetes</taxon>
        <taxon>Agaricomycetidae</taxon>
        <taxon>Amylocorticiales</taxon>
        <taxon>Amylocorticiaceae</taxon>
        <taxon>Plicatura</taxon>
        <taxon>Plicaturopsis crispa</taxon>
    </lineage>
</organism>
<accession>A0A0C9SRM4</accession>
<dbReference type="Proteomes" id="UP000053263">
    <property type="component" value="Unassembled WGS sequence"/>
</dbReference>
<proteinExistence type="predicted"/>
<reference evidence="1 2" key="1">
    <citation type="submission" date="2014-06" db="EMBL/GenBank/DDBJ databases">
        <title>Evolutionary Origins and Diversification of the Mycorrhizal Mutualists.</title>
        <authorList>
            <consortium name="DOE Joint Genome Institute"/>
            <consortium name="Mycorrhizal Genomics Consortium"/>
            <person name="Kohler A."/>
            <person name="Kuo A."/>
            <person name="Nagy L.G."/>
            <person name="Floudas D."/>
            <person name="Copeland A."/>
            <person name="Barry K.W."/>
            <person name="Cichocki N."/>
            <person name="Veneault-Fourrey C."/>
            <person name="LaButti K."/>
            <person name="Lindquist E.A."/>
            <person name="Lipzen A."/>
            <person name="Lundell T."/>
            <person name="Morin E."/>
            <person name="Murat C."/>
            <person name="Riley R."/>
            <person name="Ohm R."/>
            <person name="Sun H."/>
            <person name="Tunlid A."/>
            <person name="Henrissat B."/>
            <person name="Grigoriev I.V."/>
            <person name="Hibbett D.S."/>
            <person name="Martin F."/>
        </authorList>
    </citation>
    <scope>NUCLEOTIDE SEQUENCE [LARGE SCALE GENOMIC DNA]</scope>
    <source>
        <strain evidence="1 2">FD-325 SS-3</strain>
    </source>
</reference>
<dbReference type="HOGENOM" id="CLU_1310582_0_0_1"/>
<evidence type="ECO:0000313" key="1">
    <source>
        <dbReference type="EMBL" id="KII84812.1"/>
    </source>
</evidence>
<gene>
    <name evidence="1" type="ORF">PLICRDRAFT_701550</name>
</gene>
<dbReference type="EMBL" id="KN832569">
    <property type="protein sequence ID" value="KII84812.1"/>
    <property type="molecule type" value="Genomic_DNA"/>
</dbReference>
<keyword evidence="2" id="KW-1185">Reference proteome</keyword>
<sequence>MSYSEFLTKLQTAPLAEWPYHLSLFVKDPQLWLDAAERTIALNTRLNNAIRDYHSPDSPEDLHRPPPRPLLQGLADALEEVRIWNHLVNTLEEMPLDEVREWAQAGFEWPHDVGVPSDYCTQVPRHYLTPAMILQNQQWLAQASQVPVSVDSAFTPTVTDKRTTSWTEFNDWDSEDASDCDLMEFSPEEALYTGEWVCPDSSSGTSNAGQ</sequence>
<name>A0A0C9SRM4_PLICR</name>
<protein>
    <submittedName>
        <fullName evidence="1">Uncharacterized protein</fullName>
    </submittedName>
</protein>